<reference evidence="2 3" key="1">
    <citation type="submission" date="2017-05" db="EMBL/GenBank/DDBJ databases">
        <authorList>
            <person name="Varghese N."/>
            <person name="Submissions S."/>
        </authorList>
    </citation>
    <scope>NUCLEOTIDE SEQUENCE [LARGE SCALE GENOMIC DNA]</scope>
    <source>
        <strain evidence="2 3">DSM 45474</strain>
    </source>
</reference>
<dbReference type="Proteomes" id="UP000315636">
    <property type="component" value="Unassembled WGS sequence"/>
</dbReference>
<sequence length="131" mass="15082">MEQWLLAGMVLFAVIRILSTLISKIFRFPLGSSKHASQLILLTHNSQSCVEWVIRSYIFQQYIAGRPSEVICFDSGSSDDTDVILQQLQRKYPFIRIRPNFKSRKNGMDELKEIQPSKTEHIGALVLDLRN</sequence>
<dbReference type="OrthoDB" id="2990399at2"/>
<gene>
    <name evidence="2" type="ORF">SAMN06264849_105101</name>
</gene>
<organism evidence="2 3">
    <name type="scientific">Melghirimyces algeriensis</name>
    <dbReference type="NCBI Taxonomy" id="910412"/>
    <lineage>
        <taxon>Bacteria</taxon>
        <taxon>Bacillati</taxon>
        <taxon>Bacillota</taxon>
        <taxon>Bacilli</taxon>
        <taxon>Bacillales</taxon>
        <taxon>Thermoactinomycetaceae</taxon>
        <taxon>Melghirimyces</taxon>
    </lineage>
</organism>
<protein>
    <recommendedName>
        <fullName evidence="4">Glycosyl transferase family 2</fullName>
    </recommendedName>
</protein>
<keyword evidence="1" id="KW-0812">Transmembrane</keyword>
<evidence type="ECO:0000256" key="1">
    <source>
        <dbReference type="SAM" id="Phobius"/>
    </source>
</evidence>
<dbReference type="Gene3D" id="3.90.550.10">
    <property type="entry name" value="Spore Coat Polysaccharide Biosynthesis Protein SpsA, Chain A"/>
    <property type="match status" value="1"/>
</dbReference>
<evidence type="ECO:0000313" key="2">
    <source>
        <dbReference type="EMBL" id="SMO66368.1"/>
    </source>
</evidence>
<feature type="transmembrane region" description="Helical" evidence="1">
    <location>
        <begin position="6"/>
        <end position="26"/>
    </location>
</feature>
<name>A0A521D3V4_9BACL</name>
<dbReference type="EMBL" id="FXTI01000005">
    <property type="protein sequence ID" value="SMO66368.1"/>
    <property type="molecule type" value="Genomic_DNA"/>
</dbReference>
<evidence type="ECO:0008006" key="4">
    <source>
        <dbReference type="Google" id="ProtNLM"/>
    </source>
</evidence>
<evidence type="ECO:0000313" key="3">
    <source>
        <dbReference type="Proteomes" id="UP000315636"/>
    </source>
</evidence>
<dbReference type="RefSeq" id="WP_142505434.1">
    <property type="nucleotide sequence ID" value="NZ_FXTI01000005.1"/>
</dbReference>
<accession>A0A521D3V4</accession>
<keyword evidence="1" id="KW-0472">Membrane</keyword>
<keyword evidence="3" id="KW-1185">Reference proteome</keyword>
<dbReference type="SUPFAM" id="SSF53448">
    <property type="entry name" value="Nucleotide-diphospho-sugar transferases"/>
    <property type="match status" value="1"/>
</dbReference>
<proteinExistence type="predicted"/>
<dbReference type="AlphaFoldDB" id="A0A521D3V4"/>
<dbReference type="InterPro" id="IPR029044">
    <property type="entry name" value="Nucleotide-diphossugar_trans"/>
</dbReference>
<keyword evidence="1" id="KW-1133">Transmembrane helix</keyword>